<reference evidence="2 3" key="1">
    <citation type="submission" date="2016-11" db="EMBL/GenBank/DDBJ databases">
        <title>The macronuclear genome of Stentor coeruleus: a giant cell with tiny introns.</title>
        <authorList>
            <person name="Slabodnick M."/>
            <person name="Ruby J.G."/>
            <person name="Reiff S.B."/>
            <person name="Swart E.C."/>
            <person name="Gosai S."/>
            <person name="Prabakaran S."/>
            <person name="Witkowska E."/>
            <person name="Larue G.E."/>
            <person name="Fisher S."/>
            <person name="Freeman R.M."/>
            <person name="Gunawardena J."/>
            <person name="Chu W."/>
            <person name="Stover N.A."/>
            <person name="Gregory B.D."/>
            <person name="Nowacki M."/>
            <person name="Derisi J."/>
            <person name="Roy S.W."/>
            <person name="Marshall W.F."/>
            <person name="Sood P."/>
        </authorList>
    </citation>
    <scope>NUCLEOTIDE SEQUENCE [LARGE SCALE GENOMIC DNA]</scope>
    <source>
        <strain evidence="2">WM001</strain>
    </source>
</reference>
<accession>A0A1R2BXB7</accession>
<sequence length="265" mass="29814">MMPFMSIDEYISSPSSISIYCKDQKSQYIYTIPGSIMFIIPESNDQFISKIQRLSLSETDTIVCYDKGELINAGKVFWALKAVGFNNIHILLGGVVLYHDLGHQVNEDSIEEAILNEQYYKAFNNSILKVIIEPKTKAYYQQRLRADEDLPITTPRGTILTDDILKEVLENSNLLYKSGKNVQVIGKYAPIIGCVLLHLGEKMVCVVLESEKTNNEYFWADENSIESLSASLVHNDTSYMSSSMNVIKKSNNREGGASCSKCCVF</sequence>
<comment type="caution">
    <text evidence="2">The sequence shown here is derived from an EMBL/GenBank/DDBJ whole genome shotgun (WGS) entry which is preliminary data.</text>
</comment>
<dbReference type="AlphaFoldDB" id="A0A1R2BXB7"/>
<dbReference type="Proteomes" id="UP000187209">
    <property type="component" value="Unassembled WGS sequence"/>
</dbReference>
<dbReference type="InterPro" id="IPR036873">
    <property type="entry name" value="Rhodanese-like_dom_sf"/>
</dbReference>
<proteinExistence type="predicted"/>
<evidence type="ECO:0000313" key="2">
    <source>
        <dbReference type="EMBL" id="OMJ81462.1"/>
    </source>
</evidence>
<feature type="domain" description="Rhodanese" evidence="1">
    <location>
        <begin position="32"/>
        <end position="107"/>
    </location>
</feature>
<dbReference type="InterPro" id="IPR001763">
    <property type="entry name" value="Rhodanese-like_dom"/>
</dbReference>
<keyword evidence="3" id="KW-1185">Reference proteome</keyword>
<protein>
    <recommendedName>
        <fullName evidence="1">Rhodanese domain-containing protein</fullName>
    </recommendedName>
</protein>
<evidence type="ECO:0000259" key="1">
    <source>
        <dbReference type="PROSITE" id="PS50206"/>
    </source>
</evidence>
<dbReference type="SUPFAM" id="SSF52821">
    <property type="entry name" value="Rhodanese/Cell cycle control phosphatase"/>
    <property type="match status" value="1"/>
</dbReference>
<name>A0A1R2BXB7_9CILI</name>
<dbReference type="PROSITE" id="PS50206">
    <property type="entry name" value="RHODANESE_3"/>
    <property type="match status" value="1"/>
</dbReference>
<organism evidence="2 3">
    <name type="scientific">Stentor coeruleus</name>
    <dbReference type="NCBI Taxonomy" id="5963"/>
    <lineage>
        <taxon>Eukaryota</taxon>
        <taxon>Sar</taxon>
        <taxon>Alveolata</taxon>
        <taxon>Ciliophora</taxon>
        <taxon>Postciliodesmatophora</taxon>
        <taxon>Heterotrichea</taxon>
        <taxon>Heterotrichida</taxon>
        <taxon>Stentoridae</taxon>
        <taxon>Stentor</taxon>
    </lineage>
</organism>
<gene>
    <name evidence="2" type="ORF">SteCoe_18080</name>
</gene>
<dbReference type="Gene3D" id="3.40.250.10">
    <property type="entry name" value="Rhodanese-like domain"/>
    <property type="match status" value="1"/>
</dbReference>
<dbReference type="EMBL" id="MPUH01000380">
    <property type="protein sequence ID" value="OMJ81462.1"/>
    <property type="molecule type" value="Genomic_DNA"/>
</dbReference>
<evidence type="ECO:0000313" key="3">
    <source>
        <dbReference type="Proteomes" id="UP000187209"/>
    </source>
</evidence>